<evidence type="ECO:0008006" key="4">
    <source>
        <dbReference type="Google" id="ProtNLM"/>
    </source>
</evidence>
<accession>A0A285TBZ0</accession>
<organism evidence="2 3">
    <name type="scientific">Ureibacillus xyleni</name>
    <dbReference type="NCBI Taxonomy" id="614648"/>
    <lineage>
        <taxon>Bacteria</taxon>
        <taxon>Bacillati</taxon>
        <taxon>Bacillota</taxon>
        <taxon>Bacilli</taxon>
        <taxon>Bacillales</taxon>
        <taxon>Caryophanaceae</taxon>
        <taxon>Ureibacillus</taxon>
    </lineage>
</organism>
<evidence type="ECO:0000313" key="3">
    <source>
        <dbReference type="Proteomes" id="UP000219636"/>
    </source>
</evidence>
<protein>
    <recommendedName>
        <fullName evidence="4">Cytochrome c oxidase subunit IIa family protein</fullName>
    </recommendedName>
</protein>
<keyword evidence="1" id="KW-1133">Transmembrane helix</keyword>
<feature type="transmembrane region" description="Helical" evidence="1">
    <location>
        <begin position="15"/>
        <end position="36"/>
    </location>
</feature>
<keyword evidence="3" id="KW-1185">Reference proteome</keyword>
<dbReference type="AlphaFoldDB" id="A0A285TBZ0"/>
<proteinExistence type="predicted"/>
<evidence type="ECO:0000256" key="1">
    <source>
        <dbReference type="SAM" id="Phobius"/>
    </source>
</evidence>
<keyword evidence="1" id="KW-0812">Transmembrane</keyword>
<dbReference type="EMBL" id="OBMQ01000011">
    <property type="protein sequence ID" value="SOC19695.1"/>
    <property type="molecule type" value="Genomic_DNA"/>
</dbReference>
<dbReference type="RefSeq" id="WP_272914321.1">
    <property type="nucleotide sequence ID" value="NZ_OBMQ01000011.1"/>
</dbReference>
<name>A0A285TBZ0_9BACL</name>
<reference evidence="3" key="1">
    <citation type="submission" date="2017-08" db="EMBL/GenBank/DDBJ databases">
        <authorList>
            <person name="Varghese N."/>
            <person name="Submissions S."/>
        </authorList>
    </citation>
    <scope>NUCLEOTIDE SEQUENCE [LARGE SCALE GENOMIC DNA]</scope>
    <source>
        <strain evidence="3">JC22</strain>
    </source>
</reference>
<gene>
    <name evidence="2" type="ORF">SAMN05880501_11145</name>
</gene>
<keyword evidence="1" id="KW-0472">Membrane</keyword>
<sequence length="40" mass="4617">MGKNNKSNDNLKGTLYATFGVGIFTIILWLLCFNLFMDRF</sequence>
<dbReference type="Proteomes" id="UP000219636">
    <property type="component" value="Unassembled WGS sequence"/>
</dbReference>
<evidence type="ECO:0000313" key="2">
    <source>
        <dbReference type="EMBL" id="SOC19695.1"/>
    </source>
</evidence>